<dbReference type="PROSITE" id="PS50929">
    <property type="entry name" value="ABC_TM1F"/>
    <property type="match status" value="2"/>
</dbReference>
<evidence type="ECO:0000256" key="8">
    <source>
        <dbReference type="ARBA" id="ARBA00022989"/>
    </source>
</evidence>
<evidence type="ECO:0008006" key="16">
    <source>
        <dbReference type="Google" id="ProtNLM"/>
    </source>
</evidence>
<feature type="transmembrane region" description="Helical" evidence="11">
    <location>
        <begin position="577"/>
        <end position="599"/>
    </location>
</feature>
<dbReference type="InterPro" id="IPR050173">
    <property type="entry name" value="ABC_transporter_C-like"/>
</dbReference>
<feature type="domain" description="ABC transporter" evidence="12">
    <location>
        <begin position="252"/>
        <end position="476"/>
    </location>
</feature>
<keyword evidence="5 11" id="KW-0812">Transmembrane</keyword>
<sequence length="1116" mass="123725">MMRSGLISMIYDQTIGTTAEELNDSAAITLMGTDVERIVANLKNMHEAWASIIELAVAIWLLEREVGVACLIPLVISLGCVLAMVPVSRRSGQAQKQWVERVQKRLAVTANTFGNMKVVQMLGLNDVIFPLVSHLREVEIQTSLRFRKLLIWQVALSNVPAVLAPFATFTIYAIISVMRHGGSILSAQAFTSLALISLLTSPLLIICQVMPAIWQAVACFDRIETYCAKDSRAILISLSSKSEEFHPSLVSFQNANIAWSSDQEPVFANLTLTIHPGITMIVGPVGSGKSTLLESIVNQHMVKTGSMTTSFSRAAYCPQIPWIRNDTVRSNIIGFHAFDQAWYDFTCAVCGLQDDLVSFAKGDMHITGSDGIALSGGQKQRIALARAIYSRLNVVILDNVFSGLDSKNIDLISSCLFGSDGHFRKAGISVILALSTNQLLSHADEVVMMEEGKVTASGSYNAIVSKTRQYFSKGLKAVEDTSLSTAESSVLFPSLVQNKDHTNINMKAADDENTINRQKGTWSVYTYYFRSAGYGLLGLFLAFTIIEAFCSSFQTLWIRWWVEANEEQPNKQLGMYLGVYGMIFGLALLSLIASCWLLFVRALNNTSLNLHSDLLKTALGASTSFFQGVDTGSITNRYCYFHNNLLTWATDAIPNRFSQDLELIDMMLPVYAVNCVTNVITVFIDVLIICILGKYLAVSIPFLGVVLFFVQSYYLRTSRQVRLLDIEAKAPIYTHFLETIHGISSIKAFNWEPQMRDKGLALLDQSQRPVYMLYTIQQWLTLVLDLAVGAMAVILIAMVTSLRNQFNAASIGVALNLLLTLNQTLTNAIKMWTMTETSIGAVTRVQHFIQDTPSEGCCITPSIISQLPDDWPGSGVVEFRDVTAGYNYSSTPILRGLTMSIKPGENIAVCGPSGSGKTSLIMAMLQMLDIQSGRIMIDDRDLAGIPRSAIRSRINVVSQDPFFMPGTLRFNIDPRQCVVDAEPIRAIEKVGLWDRVQAKGGLDMEFSFADWSVGQRQLLALARALVTKSHLLILDEATSSVDWETEAIMQDIVEKEFVQETIIAVVHRFRYIHRFDRVVFLKYGEVVECDTPEVLLQSDSEFRRMYLASQRLACGL</sequence>
<dbReference type="InterPro" id="IPR036640">
    <property type="entry name" value="ABC1_TM_sf"/>
</dbReference>
<dbReference type="SUPFAM" id="SSF52540">
    <property type="entry name" value="P-loop containing nucleoside triphosphate hydrolases"/>
    <property type="match status" value="2"/>
</dbReference>
<evidence type="ECO:0000313" key="15">
    <source>
        <dbReference type="Proteomes" id="UP000177622"/>
    </source>
</evidence>
<dbReference type="PROSITE" id="PS50893">
    <property type="entry name" value="ABC_TRANSPORTER_2"/>
    <property type="match status" value="2"/>
</dbReference>
<evidence type="ECO:0000256" key="1">
    <source>
        <dbReference type="ARBA" id="ARBA00004651"/>
    </source>
</evidence>
<feature type="domain" description="ABC transmembrane type-1" evidence="13">
    <location>
        <begin position="539"/>
        <end position="837"/>
    </location>
</feature>
<dbReference type="Pfam" id="PF00005">
    <property type="entry name" value="ABC_tran"/>
    <property type="match status" value="2"/>
</dbReference>
<feature type="domain" description="ABC transporter" evidence="12">
    <location>
        <begin position="877"/>
        <end position="1108"/>
    </location>
</feature>
<comment type="similarity">
    <text evidence="2">Belongs to the ABC transporter superfamily. ABCC family. Conjugate transporter (TC 3.A.1.208) subfamily.</text>
</comment>
<dbReference type="Gene3D" id="1.20.1560.10">
    <property type="entry name" value="ABC transporter type 1, transmembrane domain"/>
    <property type="match status" value="2"/>
</dbReference>
<evidence type="ECO:0000256" key="6">
    <source>
        <dbReference type="ARBA" id="ARBA00022741"/>
    </source>
</evidence>
<proteinExistence type="inferred from homology"/>
<feature type="transmembrane region" description="Helical" evidence="11">
    <location>
        <begin position="187"/>
        <end position="206"/>
    </location>
</feature>
<protein>
    <recommendedName>
        <fullName evidence="16">ABC transporter domain-containing protein</fullName>
    </recommendedName>
</protein>
<dbReference type="InterPro" id="IPR017871">
    <property type="entry name" value="ABC_transporter-like_CS"/>
</dbReference>
<dbReference type="GO" id="GO:0005524">
    <property type="term" value="F:ATP binding"/>
    <property type="evidence" value="ECO:0007669"/>
    <property type="project" value="UniProtKB-KW"/>
</dbReference>
<evidence type="ECO:0000313" key="14">
    <source>
        <dbReference type="EMBL" id="OGE48335.1"/>
    </source>
</evidence>
<dbReference type="InterPro" id="IPR003593">
    <property type="entry name" value="AAA+_ATPase"/>
</dbReference>
<evidence type="ECO:0000256" key="11">
    <source>
        <dbReference type="SAM" id="Phobius"/>
    </source>
</evidence>
<feature type="transmembrane region" description="Helical" evidence="11">
    <location>
        <begin position="66"/>
        <end position="87"/>
    </location>
</feature>
<dbReference type="Pfam" id="PF00664">
    <property type="entry name" value="ABC_membrane"/>
    <property type="match status" value="2"/>
</dbReference>
<dbReference type="GeneID" id="34581161"/>
<dbReference type="GO" id="GO:0140359">
    <property type="term" value="F:ABC-type transporter activity"/>
    <property type="evidence" value="ECO:0007669"/>
    <property type="project" value="InterPro"/>
</dbReference>
<evidence type="ECO:0000256" key="7">
    <source>
        <dbReference type="ARBA" id="ARBA00022840"/>
    </source>
</evidence>
<dbReference type="STRING" id="1835702.A0A1F5L544"/>
<feature type="transmembrane region" description="Helical" evidence="11">
    <location>
        <begin position="149"/>
        <end position="175"/>
    </location>
</feature>
<keyword evidence="15" id="KW-1185">Reference proteome</keyword>
<dbReference type="InterPro" id="IPR027417">
    <property type="entry name" value="P-loop_NTPase"/>
</dbReference>
<feature type="domain" description="ABC transmembrane type-1" evidence="13">
    <location>
        <begin position="28"/>
        <end position="213"/>
    </location>
</feature>
<dbReference type="GO" id="GO:0016887">
    <property type="term" value="F:ATP hydrolysis activity"/>
    <property type="evidence" value="ECO:0007669"/>
    <property type="project" value="InterPro"/>
</dbReference>
<dbReference type="InterPro" id="IPR044726">
    <property type="entry name" value="ABCC_6TM_D2"/>
</dbReference>
<keyword evidence="6" id="KW-0547">Nucleotide-binding</keyword>
<keyword evidence="10" id="KW-0325">Glycoprotein</keyword>
<dbReference type="SUPFAM" id="SSF90123">
    <property type="entry name" value="ABC transporter transmembrane region"/>
    <property type="match status" value="2"/>
</dbReference>
<feature type="transmembrane region" description="Helical" evidence="11">
    <location>
        <begin position="668"/>
        <end position="689"/>
    </location>
</feature>
<dbReference type="PANTHER" id="PTHR24223:SF404">
    <property type="entry name" value="ABC MULTIDRUG TRANSPORTER (EUROFUNG)-RELATED"/>
    <property type="match status" value="1"/>
</dbReference>
<dbReference type="FunFam" id="1.20.1560.10:FF:000055">
    <property type="entry name" value="ABC multidrug transporter (Eurofung)"/>
    <property type="match status" value="1"/>
</dbReference>
<dbReference type="CDD" id="cd18580">
    <property type="entry name" value="ABC_6TM_ABCC_D2"/>
    <property type="match status" value="1"/>
</dbReference>
<evidence type="ECO:0000259" key="13">
    <source>
        <dbReference type="PROSITE" id="PS50929"/>
    </source>
</evidence>
<keyword evidence="4" id="KW-1003">Cell membrane</keyword>
<feature type="transmembrane region" description="Helical" evidence="11">
    <location>
        <begin position="534"/>
        <end position="557"/>
    </location>
</feature>
<dbReference type="PANTHER" id="PTHR24223">
    <property type="entry name" value="ATP-BINDING CASSETTE SUB-FAMILY C"/>
    <property type="match status" value="1"/>
</dbReference>
<evidence type="ECO:0000256" key="5">
    <source>
        <dbReference type="ARBA" id="ARBA00022692"/>
    </source>
</evidence>
<dbReference type="RefSeq" id="XP_022483791.1">
    <property type="nucleotide sequence ID" value="XM_022636427.1"/>
</dbReference>
<dbReference type="PROSITE" id="PS00211">
    <property type="entry name" value="ABC_TRANSPORTER_1"/>
    <property type="match status" value="1"/>
</dbReference>
<dbReference type="InterPro" id="IPR003439">
    <property type="entry name" value="ABC_transporter-like_ATP-bd"/>
</dbReference>
<dbReference type="EMBL" id="LXJU01000030">
    <property type="protein sequence ID" value="OGE48335.1"/>
    <property type="molecule type" value="Genomic_DNA"/>
</dbReference>
<evidence type="ECO:0000256" key="10">
    <source>
        <dbReference type="ARBA" id="ARBA00023180"/>
    </source>
</evidence>
<comment type="caution">
    <text evidence="14">The sequence shown here is derived from an EMBL/GenBank/DDBJ whole genome shotgun (WGS) entry which is preliminary data.</text>
</comment>
<dbReference type="SMART" id="SM00382">
    <property type="entry name" value="AAA"/>
    <property type="match status" value="2"/>
</dbReference>
<dbReference type="Proteomes" id="UP000177622">
    <property type="component" value="Unassembled WGS sequence"/>
</dbReference>
<dbReference type="FunFam" id="1.20.1560.10:FF:000296">
    <property type="entry name" value="ABC multidrug transporter (Eurofung)"/>
    <property type="match status" value="1"/>
</dbReference>
<evidence type="ECO:0000256" key="4">
    <source>
        <dbReference type="ARBA" id="ARBA00022475"/>
    </source>
</evidence>
<keyword evidence="3" id="KW-0813">Transport</keyword>
<evidence type="ECO:0000259" key="12">
    <source>
        <dbReference type="PROSITE" id="PS50893"/>
    </source>
</evidence>
<keyword evidence="7" id="KW-0067">ATP-binding</keyword>
<keyword evidence="9 11" id="KW-0472">Membrane</keyword>
<evidence type="ECO:0000256" key="9">
    <source>
        <dbReference type="ARBA" id="ARBA00023136"/>
    </source>
</evidence>
<comment type="subcellular location">
    <subcellularLocation>
        <location evidence="1">Cell membrane</location>
        <topology evidence="1">Multi-pass membrane protein</topology>
    </subcellularLocation>
</comment>
<reference evidence="14 15" key="1">
    <citation type="journal article" date="2016" name="Sci. Rep.">
        <title>Penicillium arizonense, a new, genome sequenced fungal species, reveals a high chemical diversity in secreted metabolites.</title>
        <authorList>
            <person name="Grijseels S."/>
            <person name="Nielsen J.C."/>
            <person name="Randelovic M."/>
            <person name="Nielsen J."/>
            <person name="Nielsen K.F."/>
            <person name="Workman M."/>
            <person name="Frisvad J.C."/>
        </authorList>
    </citation>
    <scope>NUCLEOTIDE SEQUENCE [LARGE SCALE GENOMIC DNA]</scope>
    <source>
        <strain evidence="14 15">CBS 141311</strain>
    </source>
</reference>
<feature type="transmembrane region" description="Helical" evidence="11">
    <location>
        <begin position="695"/>
        <end position="715"/>
    </location>
</feature>
<organism evidence="14 15">
    <name type="scientific">Penicillium arizonense</name>
    <dbReference type="NCBI Taxonomy" id="1835702"/>
    <lineage>
        <taxon>Eukaryota</taxon>
        <taxon>Fungi</taxon>
        <taxon>Dikarya</taxon>
        <taxon>Ascomycota</taxon>
        <taxon>Pezizomycotina</taxon>
        <taxon>Eurotiomycetes</taxon>
        <taxon>Eurotiomycetidae</taxon>
        <taxon>Eurotiales</taxon>
        <taxon>Aspergillaceae</taxon>
        <taxon>Penicillium</taxon>
    </lineage>
</organism>
<evidence type="ECO:0000256" key="3">
    <source>
        <dbReference type="ARBA" id="ARBA00022448"/>
    </source>
</evidence>
<name>A0A1F5L544_PENAI</name>
<dbReference type="InterPro" id="IPR011527">
    <property type="entry name" value="ABC1_TM_dom"/>
</dbReference>
<dbReference type="GO" id="GO:0005886">
    <property type="term" value="C:plasma membrane"/>
    <property type="evidence" value="ECO:0007669"/>
    <property type="project" value="UniProtKB-SubCell"/>
</dbReference>
<dbReference type="Gene3D" id="3.40.50.300">
    <property type="entry name" value="P-loop containing nucleotide triphosphate hydrolases"/>
    <property type="match status" value="2"/>
</dbReference>
<dbReference type="OrthoDB" id="6500128at2759"/>
<keyword evidence="8 11" id="KW-1133">Transmembrane helix</keyword>
<feature type="transmembrane region" description="Helical" evidence="11">
    <location>
        <begin position="779"/>
        <end position="800"/>
    </location>
</feature>
<dbReference type="AlphaFoldDB" id="A0A1F5L544"/>
<accession>A0A1F5L544</accession>
<dbReference type="FunFam" id="3.40.50.300:FF:002145">
    <property type="entry name" value="ABC transporter (MsbA subfamily)"/>
    <property type="match status" value="1"/>
</dbReference>
<evidence type="ECO:0000256" key="2">
    <source>
        <dbReference type="ARBA" id="ARBA00009726"/>
    </source>
</evidence>
<gene>
    <name evidence="14" type="ORF">PENARI_c030G10611</name>
</gene>